<reference evidence="2" key="1">
    <citation type="submission" date="2019-08" db="EMBL/GenBank/DDBJ databases">
        <title>Limnoglobus roseus gen. nov., sp. nov., a novel freshwater planctomycete with a giant genome from the family Gemmataceae.</title>
        <authorList>
            <person name="Kulichevskaya I.S."/>
            <person name="Naumoff D.G."/>
            <person name="Miroshnikov K."/>
            <person name="Ivanova A."/>
            <person name="Philippov D.A."/>
            <person name="Hakobyan A."/>
            <person name="Rijpstra I.C."/>
            <person name="Sinninghe Damste J.S."/>
            <person name="Liesack W."/>
            <person name="Dedysh S.N."/>
        </authorList>
    </citation>
    <scope>NUCLEOTIDE SEQUENCE [LARGE SCALE GENOMIC DNA]</scope>
    <source>
        <strain evidence="2">PX52</strain>
    </source>
</reference>
<evidence type="ECO:0000313" key="2">
    <source>
        <dbReference type="Proteomes" id="UP000324974"/>
    </source>
</evidence>
<organism evidence="1 2">
    <name type="scientific">Limnoglobus roseus</name>
    <dbReference type="NCBI Taxonomy" id="2598579"/>
    <lineage>
        <taxon>Bacteria</taxon>
        <taxon>Pseudomonadati</taxon>
        <taxon>Planctomycetota</taxon>
        <taxon>Planctomycetia</taxon>
        <taxon>Gemmatales</taxon>
        <taxon>Gemmataceae</taxon>
        <taxon>Limnoglobus</taxon>
    </lineage>
</organism>
<dbReference type="OrthoDB" id="291753at2"/>
<accession>A0A5C1ABX4</accession>
<dbReference type="EMBL" id="CP042425">
    <property type="protein sequence ID" value="QEL16869.1"/>
    <property type="molecule type" value="Genomic_DNA"/>
</dbReference>
<keyword evidence="2" id="KW-1185">Reference proteome</keyword>
<protein>
    <recommendedName>
        <fullName evidence="3">DNA-binding protein</fullName>
    </recommendedName>
</protein>
<gene>
    <name evidence="1" type="ORF">PX52LOC_03843</name>
</gene>
<evidence type="ECO:0008006" key="3">
    <source>
        <dbReference type="Google" id="ProtNLM"/>
    </source>
</evidence>
<dbReference type="KEGG" id="lrs:PX52LOC_03843"/>
<name>A0A5C1ABX4_9BACT</name>
<dbReference type="RefSeq" id="WP_149111541.1">
    <property type="nucleotide sequence ID" value="NZ_CP042425.1"/>
</dbReference>
<proteinExistence type="predicted"/>
<dbReference type="Proteomes" id="UP000324974">
    <property type="component" value="Chromosome"/>
</dbReference>
<sequence length="90" mass="9974">MSSSTNPSPPIRRGHLVPGLLRRKEAAEYCSVSVATWDRLNAAGLTPEPAHLGGAVGWNRRELSAWIDAGCPRRVEWTTQWKAIVAARRR</sequence>
<evidence type="ECO:0000313" key="1">
    <source>
        <dbReference type="EMBL" id="QEL16869.1"/>
    </source>
</evidence>
<dbReference type="AlphaFoldDB" id="A0A5C1ABX4"/>